<sequence>MMEGMSMKSHLKDLLEMNLPLLCTQMVLFQHYPENNNKRQGNGLHRQHHRRILESIAEKSSGIPYACKSILKEKQICKEDYDDVWREIQIMHHLSEHPNVEWQGFVDRRNGKALLIGLQITGTLRWIANQLRGNSHTGFGVHKIARCWKSNFDLMFTKY</sequence>
<keyword evidence="2" id="KW-1185">Reference proteome</keyword>
<proteinExistence type="predicted"/>
<reference evidence="2" key="1">
    <citation type="submission" date="2024-07" db="EMBL/GenBank/DDBJ databases">
        <title>Two chromosome-level genome assemblies of Korean endemic species Abeliophyllum distichum and Forsythia ovata (Oleaceae).</title>
        <authorList>
            <person name="Jang H."/>
        </authorList>
    </citation>
    <scope>NUCLEOTIDE SEQUENCE [LARGE SCALE GENOMIC DNA]</scope>
</reference>
<protein>
    <submittedName>
        <fullName evidence="1">Calcium dependent protein kinase</fullName>
    </submittedName>
</protein>
<evidence type="ECO:0000313" key="2">
    <source>
        <dbReference type="Proteomes" id="UP001604336"/>
    </source>
</evidence>
<name>A0ABD1P9H0_9LAMI</name>
<dbReference type="GO" id="GO:0016301">
    <property type="term" value="F:kinase activity"/>
    <property type="evidence" value="ECO:0007669"/>
    <property type="project" value="UniProtKB-KW"/>
</dbReference>
<keyword evidence="1" id="KW-0808">Transferase</keyword>
<dbReference type="Gene3D" id="3.30.200.20">
    <property type="entry name" value="Phosphorylase Kinase, domain 1"/>
    <property type="match status" value="1"/>
</dbReference>
<dbReference type="Proteomes" id="UP001604336">
    <property type="component" value="Unassembled WGS sequence"/>
</dbReference>
<dbReference type="EMBL" id="JBFOLK010000014">
    <property type="protein sequence ID" value="KAL2460533.1"/>
    <property type="molecule type" value="Genomic_DNA"/>
</dbReference>
<comment type="caution">
    <text evidence="1">The sequence shown here is derived from an EMBL/GenBank/DDBJ whole genome shotgun (WGS) entry which is preliminary data.</text>
</comment>
<dbReference type="AlphaFoldDB" id="A0ABD1P9H0"/>
<accession>A0ABD1P9H0</accession>
<evidence type="ECO:0000313" key="1">
    <source>
        <dbReference type="EMBL" id="KAL2460533.1"/>
    </source>
</evidence>
<dbReference type="InterPro" id="IPR011009">
    <property type="entry name" value="Kinase-like_dom_sf"/>
</dbReference>
<organism evidence="1 2">
    <name type="scientific">Abeliophyllum distichum</name>
    <dbReference type="NCBI Taxonomy" id="126358"/>
    <lineage>
        <taxon>Eukaryota</taxon>
        <taxon>Viridiplantae</taxon>
        <taxon>Streptophyta</taxon>
        <taxon>Embryophyta</taxon>
        <taxon>Tracheophyta</taxon>
        <taxon>Spermatophyta</taxon>
        <taxon>Magnoliopsida</taxon>
        <taxon>eudicotyledons</taxon>
        <taxon>Gunneridae</taxon>
        <taxon>Pentapetalae</taxon>
        <taxon>asterids</taxon>
        <taxon>lamiids</taxon>
        <taxon>Lamiales</taxon>
        <taxon>Oleaceae</taxon>
        <taxon>Forsythieae</taxon>
        <taxon>Abeliophyllum</taxon>
    </lineage>
</organism>
<dbReference type="SUPFAM" id="SSF56112">
    <property type="entry name" value="Protein kinase-like (PK-like)"/>
    <property type="match status" value="1"/>
</dbReference>
<gene>
    <name evidence="1" type="ORF">Adt_43953</name>
</gene>
<keyword evidence="1" id="KW-0418">Kinase</keyword>